<protein>
    <submittedName>
        <fullName evidence="1">Uncharacterized protein</fullName>
    </submittedName>
</protein>
<gene>
    <name evidence="1" type="ORF">KUCAC02_023789</name>
</gene>
<comment type="caution">
    <text evidence="1">The sequence shown here is derived from an EMBL/GenBank/DDBJ whole genome shotgun (WGS) entry which is preliminary data.</text>
</comment>
<keyword evidence="2" id="KW-1185">Reference proteome</keyword>
<evidence type="ECO:0000313" key="1">
    <source>
        <dbReference type="EMBL" id="KAI4812394.1"/>
    </source>
</evidence>
<sequence length="125" mass="13564">LISCNRLREEAVTRRWCTEGQASPKAHSTDLLLLISRVPLSGLSMPHVAGNSSRLSDLLKTVLSKSMMAGCGLLQPHLRVYTCESVCHEYFLQGPHRPPPASCSKALCEISSRGPSINPTPILNA</sequence>
<reference evidence="1" key="1">
    <citation type="submission" date="2022-05" db="EMBL/GenBank/DDBJ databases">
        <title>Chromosome-level genome of Chaenocephalus aceratus.</title>
        <authorList>
            <person name="Park H."/>
        </authorList>
    </citation>
    <scope>NUCLEOTIDE SEQUENCE</scope>
    <source>
        <strain evidence="1">KU_202001</strain>
    </source>
</reference>
<dbReference type="EMBL" id="CM043806">
    <property type="protein sequence ID" value="KAI4812394.1"/>
    <property type="molecule type" value="Genomic_DNA"/>
</dbReference>
<feature type="non-terminal residue" evidence="1">
    <location>
        <position position="1"/>
    </location>
</feature>
<evidence type="ECO:0000313" key="2">
    <source>
        <dbReference type="Proteomes" id="UP001057452"/>
    </source>
</evidence>
<dbReference type="Proteomes" id="UP001057452">
    <property type="component" value="Chromosome 22"/>
</dbReference>
<organism evidence="1 2">
    <name type="scientific">Chaenocephalus aceratus</name>
    <name type="common">Blackfin icefish</name>
    <name type="synonym">Chaenichthys aceratus</name>
    <dbReference type="NCBI Taxonomy" id="36190"/>
    <lineage>
        <taxon>Eukaryota</taxon>
        <taxon>Metazoa</taxon>
        <taxon>Chordata</taxon>
        <taxon>Craniata</taxon>
        <taxon>Vertebrata</taxon>
        <taxon>Euteleostomi</taxon>
        <taxon>Actinopterygii</taxon>
        <taxon>Neopterygii</taxon>
        <taxon>Teleostei</taxon>
        <taxon>Neoteleostei</taxon>
        <taxon>Acanthomorphata</taxon>
        <taxon>Eupercaria</taxon>
        <taxon>Perciformes</taxon>
        <taxon>Notothenioidei</taxon>
        <taxon>Channichthyidae</taxon>
        <taxon>Chaenocephalus</taxon>
    </lineage>
</organism>
<name>A0ACB9WFW6_CHAAC</name>
<proteinExistence type="predicted"/>
<accession>A0ACB9WFW6</accession>